<protein>
    <submittedName>
        <fullName evidence="1">Uncharacterized protein</fullName>
    </submittedName>
</protein>
<name>A0AAE0YES7_9GAST</name>
<comment type="caution">
    <text evidence="1">The sequence shown here is derived from an EMBL/GenBank/DDBJ whole genome shotgun (WGS) entry which is preliminary data.</text>
</comment>
<evidence type="ECO:0000313" key="1">
    <source>
        <dbReference type="EMBL" id="KAK3743102.1"/>
    </source>
</evidence>
<gene>
    <name evidence="1" type="ORF">RRG08_063965</name>
</gene>
<dbReference type="AlphaFoldDB" id="A0AAE0YES7"/>
<sequence length="118" mass="13123">MLLLKDLHKHYYPSPAAPAPAPPPITNTATSEKCAGIRVRFVSQWLAGKNLTPTRKRARQNKQSPLCSALLNQLSYDLARLVCRRQVFAAALELYLNVWRVLRGLIVACLQLLSALTA</sequence>
<dbReference type="Proteomes" id="UP001283361">
    <property type="component" value="Unassembled WGS sequence"/>
</dbReference>
<reference evidence="1" key="1">
    <citation type="journal article" date="2023" name="G3 (Bethesda)">
        <title>A reference genome for the long-term kleptoplast-retaining sea slug Elysia crispata morphotype clarki.</title>
        <authorList>
            <person name="Eastman K.E."/>
            <person name="Pendleton A.L."/>
            <person name="Shaikh M.A."/>
            <person name="Suttiyut T."/>
            <person name="Ogas R."/>
            <person name="Tomko P."/>
            <person name="Gavelis G."/>
            <person name="Widhalm J.R."/>
            <person name="Wisecaver J.H."/>
        </authorList>
    </citation>
    <scope>NUCLEOTIDE SEQUENCE</scope>
    <source>
        <strain evidence="1">ECLA1</strain>
    </source>
</reference>
<dbReference type="EMBL" id="JAWDGP010006323">
    <property type="protein sequence ID" value="KAK3743102.1"/>
    <property type="molecule type" value="Genomic_DNA"/>
</dbReference>
<accession>A0AAE0YES7</accession>
<proteinExistence type="predicted"/>
<keyword evidence="2" id="KW-1185">Reference proteome</keyword>
<evidence type="ECO:0000313" key="2">
    <source>
        <dbReference type="Proteomes" id="UP001283361"/>
    </source>
</evidence>
<organism evidence="1 2">
    <name type="scientific">Elysia crispata</name>
    <name type="common">lettuce slug</name>
    <dbReference type="NCBI Taxonomy" id="231223"/>
    <lineage>
        <taxon>Eukaryota</taxon>
        <taxon>Metazoa</taxon>
        <taxon>Spiralia</taxon>
        <taxon>Lophotrochozoa</taxon>
        <taxon>Mollusca</taxon>
        <taxon>Gastropoda</taxon>
        <taxon>Heterobranchia</taxon>
        <taxon>Euthyneura</taxon>
        <taxon>Panpulmonata</taxon>
        <taxon>Sacoglossa</taxon>
        <taxon>Placobranchoidea</taxon>
        <taxon>Plakobranchidae</taxon>
        <taxon>Elysia</taxon>
    </lineage>
</organism>